<protein>
    <submittedName>
        <fullName evidence="1">Uncharacterized protein</fullName>
    </submittedName>
</protein>
<reference evidence="1" key="1">
    <citation type="submission" date="2019-08" db="EMBL/GenBank/DDBJ databases">
        <authorList>
            <person name="Kucharzyk K."/>
            <person name="Murdoch R.W."/>
            <person name="Higgins S."/>
            <person name="Loffler F."/>
        </authorList>
    </citation>
    <scope>NUCLEOTIDE SEQUENCE</scope>
</reference>
<dbReference type="EMBL" id="VSSQ01073864">
    <property type="protein sequence ID" value="MPN24871.1"/>
    <property type="molecule type" value="Genomic_DNA"/>
</dbReference>
<accession>A0A645GD83</accession>
<evidence type="ECO:0000313" key="1">
    <source>
        <dbReference type="EMBL" id="MPN24871.1"/>
    </source>
</evidence>
<dbReference type="AlphaFoldDB" id="A0A645GD83"/>
<proteinExistence type="predicted"/>
<name>A0A645GD83_9ZZZZ</name>
<comment type="caution">
    <text evidence="1">The sequence shown here is derived from an EMBL/GenBank/DDBJ whole genome shotgun (WGS) entry which is preliminary data.</text>
</comment>
<sequence length="204" mass="22995">MYAARNFRQQVVQIIQPPETQNRLLGQYGVRRYADIRRYYPAAGLQRRQEGHSALRRQEGNRLCGLHTGIVDGSVFRIDAGGDIQGQNLFTPLQKPYEARGLLTRSSRRPGPEQSLYDTAGAVKQRRYLGIDQLRRIKNPQAAAIQPSQYRKIYGGVVSVGFVGVAFQHRYLRSADDEVARRGKAVAAVVSAPRQHHKTALWIT</sequence>
<gene>
    <name evidence="1" type="ORF">SDC9_172276</name>
</gene>
<organism evidence="1">
    <name type="scientific">bioreactor metagenome</name>
    <dbReference type="NCBI Taxonomy" id="1076179"/>
    <lineage>
        <taxon>unclassified sequences</taxon>
        <taxon>metagenomes</taxon>
        <taxon>ecological metagenomes</taxon>
    </lineage>
</organism>